<evidence type="ECO:0000313" key="1">
    <source>
        <dbReference type="EMBL" id="CAF0832456.1"/>
    </source>
</evidence>
<evidence type="ECO:0000313" key="2">
    <source>
        <dbReference type="Proteomes" id="UP000663845"/>
    </source>
</evidence>
<dbReference type="AlphaFoldDB" id="A0A813V493"/>
<gene>
    <name evidence="1" type="ORF">JYZ213_LOCUS6911</name>
</gene>
<dbReference type="Proteomes" id="UP000663845">
    <property type="component" value="Unassembled WGS sequence"/>
</dbReference>
<reference evidence="1" key="1">
    <citation type="submission" date="2021-02" db="EMBL/GenBank/DDBJ databases">
        <authorList>
            <person name="Nowell W R."/>
        </authorList>
    </citation>
    <scope>NUCLEOTIDE SEQUENCE</scope>
</reference>
<protein>
    <submittedName>
        <fullName evidence="1">Uncharacterized protein</fullName>
    </submittedName>
</protein>
<dbReference type="EMBL" id="CAJNOG010000044">
    <property type="protein sequence ID" value="CAF0832456.1"/>
    <property type="molecule type" value="Genomic_DNA"/>
</dbReference>
<comment type="caution">
    <text evidence="1">The sequence shown here is derived from an EMBL/GenBank/DDBJ whole genome shotgun (WGS) entry which is preliminary data.</text>
</comment>
<name>A0A813V493_9BILA</name>
<accession>A0A813V493</accession>
<proteinExistence type="predicted"/>
<sequence length="591" mass="67066">MENELSFSQSLNSGTHSMAIHGGMDLITGARFIVTNGTEQPIDIPIHWQCPIGILQRTFERIETLINDSQNCFRDLISAYADLYNIGLYLIVCNGNTCAIIGKEELESNKRHNYEHYTFLWCHAANMVFSPVYIQHINGHKMTTFKTDDVRARDFIESYLDGINQNLINPDQNSVEQDSAEQDAHMSEHVSHMMVDTAFSSTDDRTSRVRQPITTVNARVSIKQMQEEIDQLIPFIISRSIEVQINLDMMVDTAFSTTDDRTSRVRQPITTVNARVSIKQMQEEIDQLIPFIISRSIEVGFENPIPDFNSTNLNQIPPKMVAELIQERLLYLSNAVQKALELTSQDSDTGISSMIVGEENNQQLQTNETNHSVQTNQGFSYVSSSEPIDMLNSNQASQSTSVSTSLEFQYETPSILVQPKGEWHNRNMKELANKGVSRLAADGPQRTFPQVQVPPEENQRMYLGVQIQTYNNEKHPSKVLVPENTDVNMDGFCNDNNLSRLLFDKCKKQNNYCEPGNGCVYLGISPEEHQAQRKHVRIRMFNLYQTGSITKELIEANQLKKCKLAFWLCTLQDGVFKPISNVSLSSIIEET</sequence>
<organism evidence="1 2">
    <name type="scientific">Adineta steineri</name>
    <dbReference type="NCBI Taxonomy" id="433720"/>
    <lineage>
        <taxon>Eukaryota</taxon>
        <taxon>Metazoa</taxon>
        <taxon>Spiralia</taxon>
        <taxon>Gnathifera</taxon>
        <taxon>Rotifera</taxon>
        <taxon>Eurotatoria</taxon>
        <taxon>Bdelloidea</taxon>
        <taxon>Adinetida</taxon>
        <taxon>Adinetidae</taxon>
        <taxon>Adineta</taxon>
    </lineage>
</organism>